<dbReference type="FunFam" id="3.40.50.300:FF:000055">
    <property type="entry name" value="GTP-binding protein TypA"/>
    <property type="match status" value="1"/>
</dbReference>
<dbReference type="GO" id="GO:0000049">
    <property type="term" value="F:tRNA binding"/>
    <property type="evidence" value="ECO:0007669"/>
    <property type="project" value="UniProtKB-KW"/>
</dbReference>
<feature type="domain" description="Tr-type G" evidence="5">
    <location>
        <begin position="3"/>
        <end position="198"/>
    </location>
</feature>
<dbReference type="Gene3D" id="2.40.50.250">
    <property type="entry name" value="bipa protein"/>
    <property type="match status" value="1"/>
</dbReference>
<evidence type="ECO:0000313" key="7">
    <source>
        <dbReference type="Proteomes" id="UP001069090"/>
    </source>
</evidence>
<dbReference type="InterPro" id="IPR005225">
    <property type="entry name" value="Small_GTP-bd"/>
</dbReference>
<dbReference type="InterPro" id="IPR047041">
    <property type="entry name" value="BipA_GTP-bd_dom"/>
</dbReference>
<dbReference type="FunFam" id="2.40.50.250:FF:000001">
    <property type="entry name" value="GTP-binding protein TypA"/>
    <property type="match status" value="1"/>
</dbReference>
<dbReference type="GO" id="GO:0005525">
    <property type="term" value="F:GTP binding"/>
    <property type="evidence" value="ECO:0007669"/>
    <property type="project" value="UniProtKB-UniRule"/>
</dbReference>
<comment type="similarity">
    <text evidence="4">Belongs to the TRAFAC class translation factor GTPase superfamily. Classic translation factor GTPase family. BipA subfamily.</text>
</comment>
<keyword evidence="4" id="KW-0378">Hydrolase</keyword>
<dbReference type="SUPFAM" id="SSF52540">
    <property type="entry name" value="P-loop containing nucleoside triphosphate hydrolases"/>
    <property type="match status" value="1"/>
</dbReference>
<dbReference type="InterPro" id="IPR027417">
    <property type="entry name" value="P-loop_NTPase"/>
</dbReference>
<dbReference type="HAMAP" id="MF_00849">
    <property type="entry name" value="BipA"/>
    <property type="match status" value="1"/>
</dbReference>
<dbReference type="Pfam" id="PF21018">
    <property type="entry name" value="BipA_C"/>
    <property type="match status" value="1"/>
</dbReference>
<dbReference type="Pfam" id="PF03144">
    <property type="entry name" value="GTP_EFTU_D2"/>
    <property type="match status" value="1"/>
</dbReference>
<dbReference type="GO" id="GO:0010467">
    <property type="term" value="P:gene expression"/>
    <property type="evidence" value="ECO:0007669"/>
    <property type="project" value="UniProtKB-ARBA"/>
</dbReference>
<dbReference type="GO" id="GO:0003924">
    <property type="term" value="F:GTPase activity"/>
    <property type="evidence" value="ECO:0007669"/>
    <property type="project" value="UniProtKB-UniRule"/>
</dbReference>
<evidence type="ECO:0000256" key="4">
    <source>
        <dbReference type="HAMAP-Rule" id="MF_00849"/>
    </source>
</evidence>
<keyword evidence="4" id="KW-0694">RNA-binding</keyword>
<dbReference type="Proteomes" id="UP001069090">
    <property type="component" value="Unassembled WGS sequence"/>
</dbReference>
<dbReference type="RefSeq" id="WP_258331644.1">
    <property type="nucleotide sequence ID" value="NZ_JAPTGG010000007.1"/>
</dbReference>
<comment type="catalytic activity">
    <reaction evidence="3 4">
        <text>GTP + H2O = GDP + phosphate + H(+)</text>
        <dbReference type="Rhea" id="RHEA:19669"/>
        <dbReference type="ChEBI" id="CHEBI:15377"/>
        <dbReference type="ChEBI" id="CHEBI:15378"/>
        <dbReference type="ChEBI" id="CHEBI:37565"/>
        <dbReference type="ChEBI" id="CHEBI:43474"/>
        <dbReference type="ChEBI" id="CHEBI:58189"/>
    </reaction>
</comment>
<dbReference type="GO" id="GO:0097216">
    <property type="term" value="F:guanosine tetraphosphate binding"/>
    <property type="evidence" value="ECO:0007669"/>
    <property type="project" value="UniProtKB-ARBA"/>
</dbReference>
<dbReference type="InterPro" id="IPR035647">
    <property type="entry name" value="EFG_III/V"/>
</dbReference>
<keyword evidence="2 4" id="KW-0342">GTP-binding</keyword>
<dbReference type="InterPro" id="IPR000795">
    <property type="entry name" value="T_Tr_GTP-bd_dom"/>
</dbReference>
<dbReference type="GO" id="GO:0009409">
    <property type="term" value="P:response to cold"/>
    <property type="evidence" value="ECO:0007669"/>
    <property type="project" value="UniProtKB-ARBA"/>
</dbReference>
<dbReference type="Gene3D" id="3.30.70.240">
    <property type="match status" value="1"/>
</dbReference>
<comment type="function">
    <text evidence="4">A 50S ribosomal subunit assembly protein with GTPase activity, required for 50S subunit assembly at low temperatures, may also play a role in translation. Binds GTP and analogs. Binds the 70S ribosome between the 30S and 50S subunits, in a similar position as ribosome-bound EF-G; it contacts a number of ribosomal proteins, both rRNAs and the A-site tRNA.</text>
</comment>
<dbReference type="SUPFAM" id="SSF50447">
    <property type="entry name" value="Translation proteins"/>
    <property type="match status" value="1"/>
</dbReference>
<dbReference type="InterPro" id="IPR047042">
    <property type="entry name" value="BipA_II"/>
</dbReference>
<dbReference type="PROSITE" id="PS51722">
    <property type="entry name" value="G_TR_2"/>
    <property type="match status" value="1"/>
</dbReference>
<dbReference type="FunFam" id="3.30.70.870:FF:000003">
    <property type="entry name" value="GTP-binding protein TypA"/>
    <property type="match status" value="1"/>
</dbReference>
<name>A0A9J6RM98_9GAMM</name>
<dbReference type="GO" id="GO:0000027">
    <property type="term" value="P:ribosomal large subunit assembly"/>
    <property type="evidence" value="ECO:0007669"/>
    <property type="project" value="UniProtKB-UniRule"/>
</dbReference>
<protein>
    <recommendedName>
        <fullName evidence="4">Large ribosomal subunit assembly factor BipA</fullName>
        <ecNumber evidence="4">3.6.5.-</ecNumber>
    </recommendedName>
    <alternativeName>
        <fullName evidence="4">GTP-binding protein BipA</fullName>
    </alternativeName>
</protein>
<dbReference type="InterPro" id="IPR009000">
    <property type="entry name" value="Transl_B-barrel_sf"/>
</dbReference>
<dbReference type="GO" id="GO:1990904">
    <property type="term" value="C:ribonucleoprotein complex"/>
    <property type="evidence" value="ECO:0007669"/>
    <property type="project" value="TreeGrafter"/>
</dbReference>
<feature type="binding site" evidence="4">
    <location>
        <begin position="128"/>
        <end position="131"/>
    </location>
    <ligand>
        <name>GTP</name>
        <dbReference type="ChEBI" id="CHEBI:37565"/>
    </ligand>
</feature>
<gene>
    <name evidence="6" type="primary">typA</name>
    <name evidence="4" type="synonym">bipA</name>
    <name evidence="6" type="ORF">O0V09_09820</name>
</gene>
<keyword evidence="4" id="KW-0963">Cytoplasm</keyword>
<dbReference type="InterPro" id="IPR047043">
    <property type="entry name" value="BipA_III"/>
</dbReference>
<keyword evidence="4" id="KW-0820">tRNA-binding</keyword>
<dbReference type="FunFam" id="3.30.70.240:FF:000002">
    <property type="entry name" value="GTP-binding protein TypA"/>
    <property type="match status" value="1"/>
</dbReference>
<dbReference type="Gene3D" id="2.40.30.10">
    <property type="entry name" value="Translation factors"/>
    <property type="match status" value="1"/>
</dbReference>
<dbReference type="Gene3D" id="3.40.50.300">
    <property type="entry name" value="P-loop containing nucleotide triphosphate hydrolases"/>
    <property type="match status" value="1"/>
</dbReference>
<dbReference type="InterPro" id="IPR042116">
    <property type="entry name" value="TypA/BipA_C"/>
</dbReference>
<dbReference type="PROSITE" id="PS00301">
    <property type="entry name" value="G_TR_1"/>
    <property type="match status" value="1"/>
</dbReference>
<dbReference type="PRINTS" id="PR00315">
    <property type="entry name" value="ELONGATNFCT"/>
</dbReference>
<dbReference type="Gene3D" id="3.30.70.870">
    <property type="entry name" value="Elongation Factor G (Translational Gtpase), domain 3"/>
    <property type="match status" value="1"/>
</dbReference>
<comment type="subcellular location">
    <subcellularLocation>
        <location evidence="4">Cytoplasm</location>
    </subcellularLocation>
    <text evidence="4">Binds to ribosomes.</text>
</comment>
<dbReference type="CDD" id="cd01891">
    <property type="entry name" value="TypA_BipA"/>
    <property type="match status" value="1"/>
</dbReference>
<dbReference type="InterPro" id="IPR035651">
    <property type="entry name" value="BipA_V"/>
</dbReference>
<accession>A0A9J6RM98</accession>
<sequence length="601" mass="66068">MIENLRNIAIIAHVDHGKTTLVDKLLSQSGTLDRKDEGSERIMDSNDQEKERGITILAKNTAIKWNDYRINIVDTPGHADFGGEVERVLSMVDSVLLLVDAVDGPMPQTRFVTSKAFEQGLRPIVVINKIDRPGARPDWVMDQVFDLFDALGATDEQLDFPVIYASAINGIAGTDPEDMAEDMTPLYEMIAEKVPAPQVDPEGTFQMQVSALAYDSYVGVIGVGRITRGKLRPNQQVIVKSANGDERKGKVLNVKGYLGLEQVETDEASAGDIVCINGIDGLSISDTLCDPAAVEALPPLSVDEPTVSMTFIVNDSPFAGTEGKFVTTRNIKDRLDQELIHNVALRVEPGDTPDKFKVSGRGELHLSVLIETMRREGFEIGVSRPEVVQREIDGEIQEPFEQVVIDVEEQHQGAIMEELGLRKAEMTNMEPDGKGRVRLEFIMPSRGLIGFRGAFLTMTSGSGIMTSIFDHYGPVKMGDVGSRQNGVLVSMVKGKTAAFALFNLQSRGRLFLGHAVDVYEGQIIGIHSRSNDLAVNPIKGKQLTNVRASGTDEALTLVPPIKHTLEQALEFIEDDELVEVTPKSIRIRKKLLTENERKRAK</sequence>
<dbReference type="NCBIfam" id="TIGR00231">
    <property type="entry name" value="small_GTP"/>
    <property type="match status" value="1"/>
</dbReference>
<dbReference type="PANTHER" id="PTHR42908:SF8">
    <property type="entry name" value="TR-TYPE G DOMAIN-CONTAINING PROTEIN"/>
    <property type="match status" value="1"/>
</dbReference>
<dbReference type="EC" id="3.6.5.-" evidence="4"/>
<dbReference type="PANTHER" id="PTHR42908">
    <property type="entry name" value="TRANSLATION ELONGATION FACTOR-RELATED"/>
    <property type="match status" value="1"/>
</dbReference>
<proteinExistence type="inferred from homology"/>
<dbReference type="Pfam" id="PF00679">
    <property type="entry name" value="EFG_C"/>
    <property type="match status" value="1"/>
</dbReference>
<keyword evidence="7" id="KW-1185">Reference proteome</keyword>
<dbReference type="CDD" id="cd03691">
    <property type="entry name" value="BipA_TypA_II"/>
    <property type="match status" value="1"/>
</dbReference>
<dbReference type="GO" id="GO:0043022">
    <property type="term" value="F:ribosome binding"/>
    <property type="evidence" value="ECO:0007669"/>
    <property type="project" value="UniProtKB-UniRule"/>
</dbReference>
<dbReference type="AlphaFoldDB" id="A0A9J6RM98"/>
<keyword evidence="4" id="KW-0699">rRNA-binding</keyword>
<dbReference type="SUPFAM" id="SSF54980">
    <property type="entry name" value="EF-G C-terminal domain-like"/>
    <property type="match status" value="2"/>
</dbReference>
<evidence type="ECO:0000259" key="5">
    <source>
        <dbReference type="PROSITE" id="PS51722"/>
    </source>
</evidence>
<evidence type="ECO:0000313" key="6">
    <source>
        <dbReference type="EMBL" id="MCZ0865498.1"/>
    </source>
</evidence>
<dbReference type="InterPro" id="IPR048876">
    <property type="entry name" value="BipA_C"/>
</dbReference>
<dbReference type="NCBIfam" id="TIGR01394">
    <property type="entry name" value="TypA_BipA"/>
    <property type="match status" value="1"/>
</dbReference>
<dbReference type="GO" id="GO:0005829">
    <property type="term" value="C:cytosol"/>
    <property type="evidence" value="ECO:0007669"/>
    <property type="project" value="TreeGrafter"/>
</dbReference>
<comment type="caution">
    <text evidence="6">The sequence shown here is derived from an EMBL/GenBank/DDBJ whole genome shotgun (WGS) entry which is preliminary data.</text>
</comment>
<comment type="subunit">
    <text evidence="4">Monomer.</text>
</comment>
<dbReference type="CDD" id="cd16263">
    <property type="entry name" value="BipA_III"/>
    <property type="match status" value="1"/>
</dbReference>
<dbReference type="CDD" id="cd03710">
    <property type="entry name" value="BipA_TypA_C"/>
    <property type="match status" value="1"/>
</dbReference>
<keyword evidence="1 4" id="KW-0547">Nucleotide-binding</keyword>
<organism evidence="6 7">
    <name type="scientific">Dasania phycosphaerae</name>
    <dbReference type="NCBI Taxonomy" id="2950436"/>
    <lineage>
        <taxon>Bacteria</taxon>
        <taxon>Pseudomonadati</taxon>
        <taxon>Pseudomonadota</taxon>
        <taxon>Gammaproteobacteria</taxon>
        <taxon>Cellvibrionales</taxon>
        <taxon>Spongiibacteraceae</taxon>
        <taxon>Dasania</taxon>
    </lineage>
</organism>
<evidence type="ECO:0000256" key="1">
    <source>
        <dbReference type="ARBA" id="ARBA00022741"/>
    </source>
</evidence>
<reference evidence="6 7" key="1">
    <citation type="submission" date="2022-12" db="EMBL/GenBank/DDBJ databases">
        <title>Dasania phycosphaerae sp. nov., isolated from particulate material of the south coast of Korea.</title>
        <authorList>
            <person name="Jiang Y."/>
        </authorList>
    </citation>
    <scope>NUCLEOTIDE SEQUENCE [LARGE SCALE GENOMIC DNA]</scope>
    <source>
        <strain evidence="6 7">GY-19</strain>
    </source>
</reference>
<dbReference type="InterPro" id="IPR031157">
    <property type="entry name" value="G_TR_CS"/>
</dbReference>
<dbReference type="InterPro" id="IPR004161">
    <property type="entry name" value="EFTu-like_2"/>
</dbReference>
<dbReference type="GO" id="GO:0019843">
    <property type="term" value="F:rRNA binding"/>
    <property type="evidence" value="ECO:0007669"/>
    <property type="project" value="UniProtKB-KW"/>
</dbReference>
<keyword evidence="4" id="KW-0690">Ribosome biogenesis</keyword>
<evidence type="ECO:0000256" key="3">
    <source>
        <dbReference type="ARBA" id="ARBA00048548"/>
    </source>
</evidence>
<dbReference type="FunFam" id="2.40.30.10:FF:000016">
    <property type="entry name" value="GTP-binding protein TypA"/>
    <property type="match status" value="1"/>
</dbReference>
<evidence type="ECO:0000256" key="2">
    <source>
        <dbReference type="ARBA" id="ARBA00023134"/>
    </source>
</evidence>
<dbReference type="Pfam" id="PF00009">
    <property type="entry name" value="GTP_EFTU"/>
    <property type="match status" value="1"/>
</dbReference>
<dbReference type="InterPro" id="IPR000640">
    <property type="entry name" value="EFG_V-like"/>
</dbReference>
<dbReference type="EMBL" id="JAPTGG010000007">
    <property type="protein sequence ID" value="MCZ0865498.1"/>
    <property type="molecule type" value="Genomic_DNA"/>
</dbReference>
<feature type="binding site" evidence="4">
    <location>
        <begin position="15"/>
        <end position="20"/>
    </location>
    <ligand>
        <name>GTP</name>
        <dbReference type="ChEBI" id="CHEBI:37565"/>
    </ligand>
</feature>
<dbReference type="InterPro" id="IPR006298">
    <property type="entry name" value="BipA"/>
</dbReference>